<evidence type="ECO:0000259" key="1">
    <source>
        <dbReference type="PROSITE" id="PS50106"/>
    </source>
</evidence>
<dbReference type="Pfam" id="PF00595">
    <property type="entry name" value="PDZ"/>
    <property type="match status" value="1"/>
</dbReference>
<evidence type="ECO:0000313" key="2">
    <source>
        <dbReference type="Proteomes" id="UP000095287"/>
    </source>
</evidence>
<evidence type="ECO:0000313" key="3">
    <source>
        <dbReference type="WBParaSite" id="L893_g12042.t1"/>
    </source>
</evidence>
<name>A0A1I7Y2N6_9BILA</name>
<dbReference type="InterPro" id="IPR036034">
    <property type="entry name" value="PDZ_sf"/>
</dbReference>
<sequence>MFAYAPLESHFSVEIDCKTDYRLGVNLLENKHGEMIIVKVLSRSLAAQHNLKIKDRIVRVNDLILNSHNYTEALDLIRVTAASHKLLSLEVARKQAHSSGAASMNNKKIYSLKRMESLGAIAAF</sequence>
<dbReference type="Proteomes" id="UP000095287">
    <property type="component" value="Unplaced"/>
</dbReference>
<protein>
    <submittedName>
        <fullName evidence="3">PDZ domain-containing protein</fullName>
    </submittedName>
</protein>
<dbReference type="SMART" id="SM00228">
    <property type="entry name" value="PDZ"/>
    <property type="match status" value="1"/>
</dbReference>
<feature type="domain" description="PDZ" evidence="1">
    <location>
        <begin position="12"/>
        <end position="78"/>
    </location>
</feature>
<keyword evidence="2" id="KW-1185">Reference proteome</keyword>
<accession>A0A1I7Y2N6</accession>
<dbReference type="WBParaSite" id="L893_g12042.t1">
    <property type="protein sequence ID" value="L893_g12042.t1"/>
    <property type="gene ID" value="L893_g12042"/>
</dbReference>
<reference evidence="3" key="1">
    <citation type="submission" date="2016-11" db="UniProtKB">
        <authorList>
            <consortium name="WormBaseParasite"/>
        </authorList>
    </citation>
    <scope>IDENTIFICATION</scope>
</reference>
<proteinExistence type="predicted"/>
<dbReference type="PROSITE" id="PS50106">
    <property type="entry name" value="PDZ"/>
    <property type="match status" value="1"/>
</dbReference>
<dbReference type="InterPro" id="IPR001478">
    <property type="entry name" value="PDZ"/>
</dbReference>
<organism evidence="2 3">
    <name type="scientific">Steinernema glaseri</name>
    <dbReference type="NCBI Taxonomy" id="37863"/>
    <lineage>
        <taxon>Eukaryota</taxon>
        <taxon>Metazoa</taxon>
        <taxon>Ecdysozoa</taxon>
        <taxon>Nematoda</taxon>
        <taxon>Chromadorea</taxon>
        <taxon>Rhabditida</taxon>
        <taxon>Tylenchina</taxon>
        <taxon>Panagrolaimomorpha</taxon>
        <taxon>Strongyloidoidea</taxon>
        <taxon>Steinernematidae</taxon>
        <taxon>Steinernema</taxon>
    </lineage>
</organism>
<dbReference type="SUPFAM" id="SSF50156">
    <property type="entry name" value="PDZ domain-like"/>
    <property type="match status" value="1"/>
</dbReference>
<dbReference type="AlphaFoldDB" id="A0A1I7Y2N6"/>
<dbReference type="Gene3D" id="2.30.42.10">
    <property type="match status" value="1"/>
</dbReference>